<dbReference type="GO" id="GO:0031436">
    <property type="term" value="C:BRCA1-BARD1 complex"/>
    <property type="evidence" value="ECO:0007669"/>
    <property type="project" value="TreeGrafter"/>
</dbReference>
<dbReference type="Pfam" id="PF12796">
    <property type="entry name" value="Ank_2"/>
    <property type="match status" value="1"/>
</dbReference>
<dbReference type="InterPro" id="IPR036770">
    <property type="entry name" value="Ankyrin_rpt-contain_sf"/>
</dbReference>
<proteinExistence type="predicted"/>
<dbReference type="Gene3D" id="1.25.40.20">
    <property type="entry name" value="Ankyrin repeat-containing domain"/>
    <property type="match status" value="1"/>
</dbReference>
<evidence type="ECO:0000256" key="1">
    <source>
        <dbReference type="ARBA" id="ARBA00022737"/>
    </source>
</evidence>
<dbReference type="GO" id="GO:0004842">
    <property type="term" value="F:ubiquitin-protein transferase activity"/>
    <property type="evidence" value="ECO:0007669"/>
    <property type="project" value="TreeGrafter"/>
</dbReference>
<keyword evidence="1" id="KW-0677">Repeat</keyword>
<dbReference type="EMBL" id="UINC01013545">
    <property type="protein sequence ID" value="SVA58445.1"/>
    <property type="molecule type" value="Genomic_DNA"/>
</dbReference>
<dbReference type="PANTHER" id="PTHR24171:SF8">
    <property type="entry name" value="BRCA1-ASSOCIATED RING DOMAIN PROTEIN 1"/>
    <property type="match status" value="1"/>
</dbReference>
<dbReference type="PROSITE" id="PS50088">
    <property type="entry name" value="ANK_REPEAT"/>
    <property type="match status" value="1"/>
</dbReference>
<dbReference type="GO" id="GO:0070531">
    <property type="term" value="C:BRCA1-A complex"/>
    <property type="evidence" value="ECO:0007669"/>
    <property type="project" value="TreeGrafter"/>
</dbReference>
<protein>
    <submittedName>
        <fullName evidence="3">Uncharacterized protein</fullName>
    </submittedName>
</protein>
<accession>A0A381X141</accession>
<dbReference type="AlphaFoldDB" id="A0A381X141"/>
<dbReference type="PANTHER" id="PTHR24171">
    <property type="entry name" value="ANKYRIN REPEAT DOMAIN-CONTAINING PROTEIN 39-RELATED"/>
    <property type="match status" value="1"/>
</dbReference>
<reference evidence="3" key="1">
    <citation type="submission" date="2018-05" db="EMBL/GenBank/DDBJ databases">
        <authorList>
            <person name="Lanie J.A."/>
            <person name="Ng W.-L."/>
            <person name="Kazmierczak K.M."/>
            <person name="Andrzejewski T.M."/>
            <person name="Davidsen T.M."/>
            <person name="Wayne K.J."/>
            <person name="Tettelin H."/>
            <person name="Glass J.I."/>
            <person name="Rusch D."/>
            <person name="Podicherti R."/>
            <person name="Tsui H.-C.T."/>
            <person name="Winkler M.E."/>
        </authorList>
    </citation>
    <scope>NUCLEOTIDE SEQUENCE</scope>
</reference>
<dbReference type="GO" id="GO:0085020">
    <property type="term" value="P:protein K6-linked ubiquitination"/>
    <property type="evidence" value="ECO:0007669"/>
    <property type="project" value="TreeGrafter"/>
</dbReference>
<evidence type="ECO:0000256" key="2">
    <source>
        <dbReference type="ARBA" id="ARBA00023043"/>
    </source>
</evidence>
<dbReference type="SUPFAM" id="SSF48403">
    <property type="entry name" value="Ankyrin repeat"/>
    <property type="match status" value="1"/>
</dbReference>
<sequence length="120" mass="12680">MLLVGCGESQSPEPPKVKAPDISIASAAFKGNIEAVKQHLAAGTDVNAQNLNGFYPLTSAASWGHNEIVELLIAKGADVNVKSSGKTPLDWAIKQLHLETADLLRKHGGKTGAELKAERK</sequence>
<name>A0A381X141_9ZZZZ</name>
<dbReference type="PROSITE" id="PS50297">
    <property type="entry name" value="ANK_REP_REGION"/>
    <property type="match status" value="1"/>
</dbReference>
<dbReference type="SMART" id="SM00248">
    <property type="entry name" value="ANK"/>
    <property type="match status" value="2"/>
</dbReference>
<keyword evidence="2" id="KW-0040">ANK repeat</keyword>
<gene>
    <name evidence="3" type="ORF">METZ01_LOCUS111299</name>
</gene>
<dbReference type="InterPro" id="IPR002110">
    <property type="entry name" value="Ankyrin_rpt"/>
</dbReference>
<evidence type="ECO:0000313" key="3">
    <source>
        <dbReference type="EMBL" id="SVA58445.1"/>
    </source>
</evidence>
<organism evidence="3">
    <name type="scientific">marine metagenome</name>
    <dbReference type="NCBI Taxonomy" id="408172"/>
    <lineage>
        <taxon>unclassified sequences</taxon>
        <taxon>metagenomes</taxon>
        <taxon>ecological metagenomes</taxon>
    </lineage>
</organism>